<sequence>MPNAKHKVRLTKSYLENVRSAEHEFTIWDEAVDGLHVRIYPSQKKTFNVFYRSARRVSRRRAIGTFPSLTVEAARKKARTILYEASMGADPFADADVSRAIPKLSEWWEIFWSTHITAKKAKSTQRSDKAMWRKHLAPTFGRCFVDEIDTLLVQSWHAKLAHTPGAANRALSLLSTMMTAAMRAGYRATNPCTLVQKYPERRKQRLLSNDEFRRLFRELEFEAEQYDVGTATIIKLLALTGARRGEALNARWSEFDLNSDAPVWRVPTEHIKAGNRYGTEIERFLSVPVCQMLKDWKTIAPKGELVFPSPKDPKRTRYDLWVAWRRIRERANLPTLRLHDLRHNFATHALKQGFSLYDIGEALGHRSPMTTQRYATVLTEQKRKIMAQVGEHLSMNL</sequence>
<evidence type="ECO:0000313" key="8">
    <source>
        <dbReference type="EMBL" id="RIJ26271.1"/>
    </source>
</evidence>
<evidence type="ECO:0000313" key="9">
    <source>
        <dbReference type="Proteomes" id="UP000265431"/>
    </source>
</evidence>
<accession>A0A399R6Z6</accession>
<dbReference type="InterPro" id="IPR010998">
    <property type="entry name" value="Integrase_recombinase_N"/>
</dbReference>
<dbReference type="InterPro" id="IPR002104">
    <property type="entry name" value="Integrase_catalytic"/>
</dbReference>
<dbReference type="Gene3D" id="1.10.150.130">
    <property type="match status" value="1"/>
</dbReference>
<dbReference type="InterPro" id="IPR050808">
    <property type="entry name" value="Phage_Integrase"/>
</dbReference>
<dbReference type="InterPro" id="IPR044068">
    <property type="entry name" value="CB"/>
</dbReference>
<evidence type="ECO:0000256" key="3">
    <source>
        <dbReference type="ARBA" id="ARBA00023125"/>
    </source>
</evidence>
<dbReference type="GO" id="GO:0015074">
    <property type="term" value="P:DNA integration"/>
    <property type="evidence" value="ECO:0007669"/>
    <property type="project" value="UniProtKB-KW"/>
</dbReference>
<keyword evidence="4" id="KW-0233">DNA recombination</keyword>
<evidence type="ECO:0000256" key="4">
    <source>
        <dbReference type="ARBA" id="ARBA00023172"/>
    </source>
</evidence>
<dbReference type="Pfam" id="PF00589">
    <property type="entry name" value="Phage_integrase"/>
    <property type="match status" value="1"/>
</dbReference>
<evidence type="ECO:0000259" key="7">
    <source>
        <dbReference type="PROSITE" id="PS51900"/>
    </source>
</evidence>
<evidence type="ECO:0000256" key="2">
    <source>
        <dbReference type="ARBA" id="ARBA00022908"/>
    </source>
</evidence>
<keyword evidence="3 5" id="KW-0238">DNA-binding</keyword>
<name>A0A399R6Z6_9PROT</name>
<dbReference type="CDD" id="cd00796">
    <property type="entry name" value="INT_Rci_Hp1_C"/>
    <property type="match status" value="1"/>
</dbReference>
<evidence type="ECO:0000259" key="6">
    <source>
        <dbReference type="PROSITE" id="PS51898"/>
    </source>
</evidence>
<evidence type="ECO:0000256" key="1">
    <source>
        <dbReference type="ARBA" id="ARBA00008857"/>
    </source>
</evidence>
<dbReference type="Pfam" id="PF13356">
    <property type="entry name" value="Arm-DNA-bind_3"/>
    <property type="match status" value="1"/>
</dbReference>
<dbReference type="OrthoDB" id="6388170at2"/>
<feature type="domain" description="Tyr recombinase" evidence="6">
    <location>
        <begin position="202"/>
        <end position="387"/>
    </location>
</feature>
<dbReference type="InterPro" id="IPR011010">
    <property type="entry name" value="DNA_brk_join_enz"/>
</dbReference>
<dbReference type="GO" id="GO:0003677">
    <property type="term" value="F:DNA binding"/>
    <property type="evidence" value="ECO:0007669"/>
    <property type="project" value="UniProtKB-UniRule"/>
</dbReference>
<dbReference type="PANTHER" id="PTHR30629">
    <property type="entry name" value="PROPHAGE INTEGRASE"/>
    <property type="match status" value="1"/>
</dbReference>
<dbReference type="EMBL" id="QWGB01000003">
    <property type="protein sequence ID" value="RIJ26271.1"/>
    <property type="molecule type" value="Genomic_DNA"/>
</dbReference>
<dbReference type="PROSITE" id="PS51900">
    <property type="entry name" value="CB"/>
    <property type="match status" value="1"/>
</dbReference>
<dbReference type="InterPro" id="IPR013762">
    <property type="entry name" value="Integrase-like_cat_sf"/>
</dbReference>
<feature type="domain" description="Core-binding (CB)" evidence="7">
    <location>
        <begin position="102"/>
        <end position="182"/>
    </location>
</feature>
<dbReference type="GO" id="GO:0006310">
    <property type="term" value="P:DNA recombination"/>
    <property type="evidence" value="ECO:0007669"/>
    <property type="project" value="UniProtKB-KW"/>
</dbReference>
<keyword evidence="9" id="KW-1185">Reference proteome</keyword>
<dbReference type="PROSITE" id="PS51898">
    <property type="entry name" value="TYR_RECOMBINASE"/>
    <property type="match status" value="1"/>
</dbReference>
<dbReference type="SUPFAM" id="SSF56349">
    <property type="entry name" value="DNA breaking-rejoining enzymes"/>
    <property type="match status" value="1"/>
</dbReference>
<keyword evidence="2" id="KW-0229">DNA integration</keyword>
<protein>
    <submittedName>
        <fullName evidence="8">Site-specific integrase</fullName>
    </submittedName>
</protein>
<proteinExistence type="inferred from homology"/>
<organism evidence="8 9">
    <name type="scientific">Henriciella barbarensis</name>
    <dbReference type="NCBI Taxonomy" id="86342"/>
    <lineage>
        <taxon>Bacteria</taxon>
        <taxon>Pseudomonadati</taxon>
        <taxon>Pseudomonadota</taxon>
        <taxon>Alphaproteobacteria</taxon>
        <taxon>Hyphomonadales</taxon>
        <taxon>Hyphomonadaceae</taxon>
        <taxon>Henriciella</taxon>
    </lineage>
</organism>
<gene>
    <name evidence="8" type="ORF">D1224_01240</name>
</gene>
<dbReference type="PANTHER" id="PTHR30629:SF2">
    <property type="entry name" value="PROPHAGE INTEGRASE INTS-RELATED"/>
    <property type="match status" value="1"/>
</dbReference>
<dbReference type="AlphaFoldDB" id="A0A399R6Z6"/>
<comment type="caution">
    <text evidence="8">The sequence shown here is derived from an EMBL/GenBank/DDBJ whole genome shotgun (WGS) entry which is preliminary data.</text>
</comment>
<evidence type="ECO:0000256" key="5">
    <source>
        <dbReference type="PROSITE-ProRule" id="PRU01248"/>
    </source>
</evidence>
<dbReference type="InterPro" id="IPR038488">
    <property type="entry name" value="Integrase_DNA-bd_sf"/>
</dbReference>
<dbReference type="Gene3D" id="1.10.443.10">
    <property type="entry name" value="Intergrase catalytic core"/>
    <property type="match status" value="1"/>
</dbReference>
<comment type="similarity">
    <text evidence="1">Belongs to the 'phage' integrase family.</text>
</comment>
<dbReference type="Proteomes" id="UP000265431">
    <property type="component" value="Unassembled WGS sequence"/>
</dbReference>
<reference evidence="8 9" key="1">
    <citation type="submission" date="2018-08" db="EMBL/GenBank/DDBJ databases">
        <title>Henriciella mobilis sp. nov., isolated from seawater.</title>
        <authorList>
            <person name="Cheng H."/>
            <person name="Wu Y.-H."/>
            <person name="Xu X.-W."/>
            <person name="Guo L.-L."/>
        </authorList>
    </citation>
    <scope>NUCLEOTIDE SEQUENCE [LARGE SCALE GENOMIC DNA]</scope>
    <source>
        <strain evidence="8 9">CCUG66934</strain>
    </source>
</reference>
<dbReference type="InterPro" id="IPR025166">
    <property type="entry name" value="Integrase_DNA_bind_dom"/>
</dbReference>
<dbReference type="RefSeq" id="WP_119378124.1">
    <property type="nucleotide sequence ID" value="NZ_QWGB01000003.1"/>
</dbReference>
<dbReference type="Gene3D" id="3.30.160.390">
    <property type="entry name" value="Integrase, DNA-binding domain"/>
    <property type="match status" value="1"/>
</dbReference>